<evidence type="ECO:0000313" key="2">
    <source>
        <dbReference type="Proteomes" id="UP000092600"/>
    </source>
</evidence>
<dbReference type="STRING" id="4615.A0A199VFG6"/>
<gene>
    <name evidence="1" type="ORF">ACMD2_01372</name>
</gene>
<protein>
    <submittedName>
        <fullName evidence="1">Photosystem II D2 protein</fullName>
    </submittedName>
</protein>
<comment type="caution">
    <text evidence="1">The sequence shown here is derived from an EMBL/GenBank/DDBJ whole genome shotgun (WGS) entry which is preliminary data.</text>
</comment>
<sequence>MSAIGVVGLALNLRAYDFVSQEIRAGEDLEFEALGCTIRETRRSTTSNMQHGFWQCNGVDPHVDPNELVFLQSWAVRVREAQSLILKTKPLNLEVPAEAQETTRPRTSVTVIMIEEDLFNHIFGLLEYGALFPIYFIAEKG</sequence>
<organism evidence="1 2">
    <name type="scientific">Ananas comosus</name>
    <name type="common">Pineapple</name>
    <name type="synonym">Ananas ananas</name>
    <dbReference type="NCBI Taxonomy" id="4615"/>
    <lineage>
        <taxon>Eukaryota</taxon>
        <taxon>Viridiplantae</taxon>
        <taxon>Streptophyta</taxon>
        <taxon>Embryophyta</taxon>
        <taxon>Tracheophyta</taxon>
        <taxon>Spermatophyta</taxon>
        <taxon>Magnoliopsida</taxon>
        <taxon>Liliopsida</taxon>
        <taxon>Poales</taxon>
        <taxon>Bromeliaceae</taxon>
        <taxon>Bromelioideae</taxon>
        <taxon>Ananas</taxon>
    </lineage>
</organism>
<name>A0A199VFG6_ANACO</name>
<proteinExistence type="predicted"/>
<feature type="non-terminal residue" evidence="1">
    <location>
        <position position="141"/>
    </location>
</feature>
<reference evidence="1 2" key="1">
    <citation type="journal article" date="2016" name="DNA Res.">
        <title>The draft genome of MD-2 pineapple using hybrid error correction of long reads.</title>
        <authorList>
            <person name="Redwan R.M."/>
            <person name="Saidin A."/>
            <person name="Kumar S.V."/>
        </authorList>
    </citation>
    <scope>NUCLEOTIDE SEQUENCE [LARGE SCALE GENOMIC DNA]</scope>
    <source>
        <strain evidence="2">cv. MD2</strain>
        <tissue evidence="1">Leaf</tissue>
    </source>
</reference>
<dbReference type="AlphaFoldDB" id="A0A199VFG6"/>
<accession>A0A199VFG6</accession>
<dbReference type="Proteomes" id="UP000092600">
    <property type="component" value="Unassembled WGS sequence"/>
</dbReference>
<evidence type="ECO:0000313" key="1">
    <source>
        <dbReference type="EMBL" id="OAY75849.1"/>
    </source>
</evidence>
<dbReference type="EMBL" id="LSRQ01001999">
    <property type="protein sequence ID" value="OAY75849.1"/>
    <property type="molecule type" value="Genomic_DNA"/>
</dbReference>